<dbReference type="Proteomes" id="UP000821845">
    <property type="component" value="Chromosome 8"/>
</dbReference>
<reference evidence="1" key="1">
    <citation type="submission" date="2020-05" db="EMBL/GenBank/DDBJ databases">
        <title>Large-scale comparative analyses of tick genomes elucidate their genetic diversity and vector capacities.</title>
        <authorList>
            <person name="Jia N."/>
            <person name="Wang J."/>
            <person name="Shi W."/>
            <person name="Du L."/>
            <person name="Sun Y."/>
            <person name="Zhan W."/>
            <person name="Jiang J."/>
            <person name="Wang Q."/>
            <person name="Zhang B."/>
            <person name="Ji P."/>
            <person name="Sakyi L.B."/>
            <person name="Cui X."/>
            <person name="Yuan T."/>
            <person name="Jiang B."/>
            <person name="Yang W."/>
            <person name="Lam T.T.-Y."/>
            <person name="Chang Q."/>
            <person name="Ding S."/>
            <person name="Wang X."/>
            <person name="Zhu J."/>
            <person name="Ruan X."/>
            <person name="Zhao L."/>
            <person name="Wei J."/>
            <person name="Que T."/>
            <person name="Du C."/>
            <person name="Cheng J."/>
            <person name="Dai P."/>
            <person name="Han X."/>
            <person name="Huang E."/>
            <person name="Gao Y."/>
            <person name="Liu J."/>
            <person name="Shao H."/>
            <person name="Ye R."/>
            <person name="Li L."/>
            <person name="Wei W."/>
            <person name="Wang X."/>
            <person name="Wang C."/>
            <person name="Yang T."/>
            <person name="Huo Q."/>
            <person name="Li W."/>
            <person name="Guo W."/>
            <person name="Chen H."/>
            <person name="Zhou L."/>
            <person name="Ni X."/>
            <person name="Tian J."/>
            <person name="Zhou Y."/>
            <person name="Sheng Y."/>
            <person name="Liu T."/>
            <person name="Pan Y."/>
            <person name="Xia L."/>
            <person name="Li J."/>
            <person name="Zhao F."/>
            <person name="Cao W."/>
        </authorList>
    </citation>
    <scope>NUCLEOTIDE SEQUENCE</scope>
    <source>
        <strain evidence="1">Hyas-2018</strain>
    </source>
</reference>
<protein>
    <submittedName>
        <fullName evidence="1">Uncharacterized protein</fullName>
    </submittedName>
</protein>
<accession>A0ACB7RPD9</accession>
<name>A0ACB7RPD9_HYAAI</name>
<evidence type="ECO:0000313" key="2">
    <source>
        <dbReference type="Proteomes" id="UP000821845"/>
    </source>
</evidence>
<proteinExistence type="predicted"/>
<sequence>MGCPRYRHRPVMSVPGLYDPTSIMNADQLSLAMREGWVKLAFYLLSFFYYLYGYRICSDSMAAIHALWDSSEDLNNDLSGALSLLSPACFTVVWVPGHAGITSNQLAHKCAREMNSRVPVVPWPYPPIAVEACFYKKTLRYKNLRHSFQTLPPPHPSLHCPNKYTQSHSTQ</sequence>
<keyword evidence="2" id="KW-1185">Reference proteome</keyword>
<dbReference type="EMBL" id="CM023488">
    <property type="protein sequence ID" value="KAH6924065.1"/>
    <property type="molecule type" value="Genomic_DNA"/>
</dbReference>
<organism evidence="1 2">
    <name type="scientific">Hyalomma asiaticum</name>
    <name type="common">Tick</name>
    <dbReference type="NCBI Taxonomy" id="266040"/>
    <lineage>
        <taxon>Eukaryota</taxon>
        <taxon>Metazoa</taxon>
        <taxon>Ecdysozoa</taxon>
        <taxon>Arthropoda</taxon>
        <taxon>Chelicerata</taxon>
        <taxon>Arachnida</taxon>
        <taxon>Acari</taxon>
        <taxon>Parasitiformes</taxon>
        <taxon>Ixodida</taxon>
        <taxon>Ixodoidea</taxon>
        <taxon>Ixodidae</taxon>
        <taxon>Hyalomminae</taxon>
        <taxon>Hyalomma</taxon>
    </lineage>
</organism>
<gene>
    <name evidence="1" type="ORF">HPB50_011015</name>
</gene>
<evidence type="ECO:0000313" key="1">
    <source>
        <dbReference type="EMBL" id="KAH6924065.1"/>
    </source>
</evidence>
<comment type="caution">
    <text evidence="1">The sequence shown here is derived from an EMBL/GenBank/DDBJ whole genome shotgun (WGS) entry which is preliminary data.</text>
</comment>